<accession>A0A0R3U3L0</accession>
<feature type="compositionally biased region" description="Low complexity" evidence="1">
    <location>
        <begin position="394"/>
        <end position="404"/>
    </location>
</feature>
<keyword evidence="3" id="KW-1185">Reference proteome</keyword>
<evidence type="ECO:0000313" key="3">
    <source>
        <dbReference type="Proteomes" id="UP000267029"/>
    </source>
</evidence>
<dbReference type="Proteomes" id="UP000267029">
    <property type="component" value="Unassembled WGS sequence"/>
</dbReference>
<proteinExistence type="predicted"/>
<dbReference type="EMBL" id="UXSR01000132">
    <property type="protein sequence ID" value="VDD75162.1"/>
    <property type="molecule type" value="Genomic_DNA"/>
</dbReference>
<dbReference type="AlphaFoldDB" id="A0A0R3U3L0"/>
<sequence>MCARVCPTHTGASLRTASTCMRMGIAITLSRRQMYYLRQQLSSSPQPNASEAPASRWHRQRLSRIGAALCLLLFPKTILEEEYQESFGFNDHSESVPSILRKITPPRLSDPPPGTAINRHSTYNPSRAHHYHHHPSSFVAPPTTSDRGDSIYNEPCDAKRRGCSPKKSAFRRASLATTIYCDTEHHRESYHAASPQVSAATFLAPIHSSPPPATSVLPYTPLPPHLLCSSAHQRTQWDTRAPHKHRVGHAQPRLLLFAGRWGAGGGRWWDLEEESGLKRVHVHTHTVIAGRITDCQMGQATHTVIPLWGRPAGHAVSKSFPFFNTDAERGVFATIKRVVDTGVNLNSTDSPDSLKLNANNHLRDASGSSGFVAVNGRRSGTNSHGARCWWEQDSGSSSLSNSRDVSSHNNPKFE</sequence>
<reference evidence="2 3" key="1">
    <citation type="submission" date="2018-10" db="EMBL/GenBank/DDBJ databases">
        <authorList>
            <consortium name="Pathogen Informatics"/>
        </authorList>
    </citation>
    <scope>NUCLEOTIDE SEQUENCE [LARGE SCALE GENOMIC DNA]</scope>
</reference>
<dbReference type="OrthoDB" id="6269791at2759"/>
<evidence type="ECO:0000313" key="2">
    <source>
        <dbReference type="EMBL" id="VDD75162.1"/>
    </source>
</evidence>
<evidence type="ECO:0000256" key="1">
    <source>
        <dbReference type="SAM" id="MobiDB-lite"/>
    </source>
</evidence>
<protein>
    <submittedName>
        <fullName evidence="2">Uncharacterized protein</fullName>
    </submittedName>
</protein>
<feature type="region of interest" description="Disordered" evidence="1">
    <location>
        <begin position="103"/>
        <end position="150"/>
    </location>
</feature>
<gene>
    <name evidence="2" type="ORF">MCOS_LOCUS1165</name>
</gene>
<feature type="region of interest" description="Disordered" evidence="1">
    <location>
        <begin position="367"/>
        <end position="414"/>
    </location>
</feature>
<name>A0A0R3U3L0_MESCO</name>
<organism evidence="2 3">
    <name type="scientific">Mesocestoides corti</name>
    <name type="common">Flatworm</name>
    <dbReference type="NCBI Taxonomy" id="53468"/>
    <lineage>
        <taxon>Eukaryota</taxon>
        <taxon>Metazoa</taxon>
        <taxon>Spiralia</taxon>
        <taxon>Lophotrochozoa</taxon>
        <taxon>Platyhelminthes</taxon>
        <taxon>Cestoda</taxon>
        <taxon>Eucestoda</taxon>
        <taxon>Cyclophyllidea</taxon>
        <taxon>Mesocestoididae</taxon>
        <taxon>Mesocestoides</taxon>
    </lineage>
</organism>